<dbReference type="OrthoDB" id="9794015at2"/>
<dbReference type="InterPro" id="IPR000524">
    <property type="entry name" value="Tscrpt_reg_HTH_GntR"/>
</dbReference>
<evidence type="ECO:0000259" key="6">
    <source>
        <dbReference type="PROSITE" id="PS50949"/>
    </source>
</evidence>
<dbReference type="AlphaFoldDB" id="A0A1G5ZA97"/>
<evidence type="ECO:0000256" key="5">
    <source>
        <dbReference type="ARBA" id="ARBA00023163"/>
    </source>
</evidence>
<dbReference type="Gene3D" id="3.90.1150.10">
    <property type="entry name" value="Aspartate Aminotransferase, domain 1"/>
    <property type="match status" value="1"/>
</dbReference>
<dbReference type="SUPFAM" id="SSF46785">
    <property type="entry name" value="Winged helix' DNA-binding domain"/>
    <property type="match status" value="1"/>
</dbReference>
<gene>
    <name evidence="7" type="ORF">SAMN02927914_04499</name>
</gene>
<dbReference type="CDD" id="cd07377">
    <property type="entry name" value="WHTH_GntR"/>
    <property type="match status" value="1"/>
</dbReference>
<dbReference type="CDD" id="cd00609">
    <property type="entry name" value="AAT_like"/>
    <property type="match status" value="1"/>
</dbReference>
<reference evidence="7 8" key="1">
    <citation type="submission" date="2016-10" db="EMBL/GenBank/DDBJ databases">
        <authorList>
            <person name="de Groot N.N."/>
        </authorList>
    </citation>
    <scope>NUCLEOTIDE SEQUENCE [LARGE SCALE GENOMIC DNA]</scope>
    <source>
        <strain evidence="7 8">CGMCC 1.12097</strain>
    </source>
</reference>
<dbReference type="GO" id="GO:0030170">
    <property type="term" value="F:pyridoxal phosphate binding"/>
    <property type="evidence" value="ECO:0007669"/>
    <property type="project" value="InterPro"/>
</dbReference>
<protein>
    <submittedName>
        <fullName evidence="7">DNA-binding transcriptional regulator, MocR family, contains an aminotransferase domain</fullName>
    </submittedName>
</protein>
<dbReference type="SMART" id="SM00345">
    <property type="entry name" value="HTH_GNTR"/>
    <property type="match status" value="1"/>
</dbReference>
<feature type="domain" description="HTH gntR-type" evidence="6">
    <location>
        <begin position="13"/>
        <end position="81"/>
    </location>
</feature>
<dbReference type="InterPro" id="IPR004839">
    <property type="entry name" value="Aminotransferase_I/II_large"/>
</dbReference>
<dbReference type="InterPro" id="IPR036390">
    <property type="entry name" value="WH_DNA-bd_sf"/>
</dbReference>
<keyword evidence="2" id="KW-0663">Pyridoxal phosphate</keyword>
<keyword evidence="3" id="KW-0805">Transcription regulation</keyword>
<evidence type="ECO:0000256" key="1">
    <source>
        <dbReference type="ARBA" id="ARBA00005384"/>
    </source>
</evidence>
<dbReference type="SUPFAM" id="SSF53383">
    <property type="entry name" value="PLP-dependent transferases"/>
    <property type="match status" value="1"/>
</dbReference>
<dbReference type="PANTHER" id="PTHR46577">
    <property type="entry name" value="HTH-TYPE TRANSCRIPTIONAL REGULATORY PROTEIN GABR"/>
    <property type="match status" value="1"/>
</dbReference>
<dbReference type="InterPro" id="IPR015424">
    <property type="entry name" value="PyrdxlP-dep_Trfase"/>
</dbReference>
<evidence type="ECO:0000313" key="7">
    <source>
        <dbReference type="EMBL" id="SDA91340.1"/>
    </source>
</evidence>
<evidence type="ECO:0000256" key="2">
    <source>
        <dbReference type="ARBA" id="ARBA00022898"/>
    </source>
</evidence>
<dbReference type="GO" id="GO:0008483">
    <property type="term" value="F:transaminase activity"/>
    <property type="evidence" value="ECO:0007669"/>
    <property type="project" value="UniProtKB-KW"/>
</dbReference>
<dbReference type="InterPro" id="IPR051446">
    <property type="entry name" value="HTH_trans_reg/aminotransferase"/>
</dbReference>
<keyword evidence="5" id="KW-0804">Transcription</keyword>
<dbReference type="Proteomes" id="UP000198588">
    <property type="component" value="Unassembled WGS sequence"/>
</dbReference>
<organism evidence="7 8">
    <name type="scientific">Mesorhizobium qingshengii</name>
    <dbReference type="NCBI Taxonomy" id="1165689"/>
    <lineage>
        <taxon>Bacteria</taxon>
        <taxon>Pseudomonadati</taxon>
        <taxon>Pseudomonadota</taxon>
        <taxon>Alphaproteobacteria</taxon>
        <taxon>Hyphomicrobiales</taxon>
        <taxon>Phyllobacteriaceae</taxon>
        <taxon>Mesorhizobium</taxon>
    </lineage>
</organism>
<dbReference type="PROSITE" id="PS50949">
    <property type="entry name" value="HTH_GNTR"/>
    <property type="match status" value="1"/>
</dbReference>
<dbReference type="EMBL" id="FMXM01000015">
    <property type="protein sequence ID" value="SDA91340.1"/>
    <property type="molecule type" value="Genomic_DNA"/>
</dbReference>
<sequence>MESWKPIIEEGSAPLYERIADAIERDIHGNRLGPGTRLPPHRDLAQTLSVSIGTVTKAYGEAERRGLLSSQVGRGSFISPAATERLISANAESIDLAHNFPPVGSTPRHLADAMARLWRHQDFAATSRYTAAEGLDSARKAATRWFHRRLELDAASSSKLVQTNGGQHALSLLLGTMCRSGDTVLCEAATFHGLKLIAKTENLKLEGVALDTEGLVPESLEKAAASTGSKVLYTIPTLQNPTAITMSAGRRLEIVEVARRHNLLIIEDDAYRAIAGPAHMPPALADLAPERTFYIASLSKCISPGLRLAFVMPPDVSWRERILTRVVATGYAPPSQNALVFAQWVEDGVADAIIDSILAEMRLRTAIALEVMGETVSRPGAPQTLHIWLPLDSLAAERASGRALRAGVQVTPPDAPLVSEGVTGLRLCLGSVADRAVLGHALRIVSQSLGEEVFGRSSAIV</sequence>
<evidence type="ECO:0000313" key="8">
    <source>
        <dbReference type="Proteomes" id="UP000198588"/>
    </source>
</evidence>
<dbReference type="Pfam" id="PF00155">
    <property type="entry name" value="Aminotran_1_2"/>
    <property type="match status" value="1"/>
</dbReference>
<name>A0A1G5ZA97_9HYPH</name>
<comment type="similarity">
    <text evidence="1">In the C-terminal section; belongs to the class-I pyridoxal-phosphate-dependent aminotransferase family.</text>
</comment>
<accession>A0A1G5ZA97</accession>
<dbReference type="PANTHER" id="PTHR46577:SF1">
    <property type="entry name" value="HTH-TYPE TRANSCRIPTIONAL REGULATORY PROTEIN GABR"/>
    <property type="match status" value="1"/>
</dbReference>
<keyword evidence="7" id="KW-0808">Transferase</keyword>
<evidence type="ECO:0000256" key="3">
    <source>
        <dbReference type="ARBA" id="ARBA00023015"/>
    </source>
</evidence>
<dbReference type="InterPro" id="IPR015421">
    <property type="entry name" value="PyrdxlP-dep_Trfase_major"/>
</dbReference>
<dbReference type="Gene3D" id="3.40.640.10">
    <property type="entry name" value="Type I PLP-dependent aspartate aminotransferase-like (Major domain)"/>
    <property type="match status" value="1"/>
</dbReference>
<dbReference type="InterPro" id="IPR036388">
    <property type="entry name" value="WH-like_DNA-bd_sf"/>
</dbReference>
<evidence type="ECO:0000256" key="4">
    <source>
        <dbReference type="ARBA" id="ARBA00023125"/>
    </source>
</evidence>
<dbReference type="GO" id="GO:0003677">
    <property type="term" value="F:DNA binding"/>
    <property type="evidence" value="ECO:0007669"/>
    <property type="project" value="UniProtKB-KW"/>
</dbReference>
<keyword evidence="7" id="KW-0032">Aminotransferase</keyword>
<dbReference type="InterPro" id="IPR015422">
    <property type="entry name" value="PyrdxlP-dep_Trfase_small"/>
</dbReference>
<dbReference type="Gene3D" id="1.10.10.10">
    <property type="entry name" value="Winged helix-like DNA-binding domain superfamily/Winged helix DNA-binding domain"/>
    <property type="match status" value="1"/>
</dbReference>
<keyword evidence="4 7" id="KW-0238">DNA-binding</keyword>
<dbReference type="STRING" id="1165689.SAMN02927914_04499"/>
<proteinExistence type="inferred from homology"/>
<dbReference type="GO" id="GO:0003700">
    <property type="term" value="F:DNA-binding transcription factor activity"/>
    <property type="evidence" value="ECO:0007669"/>
    <property type="project" value="InterPro"/>
</dbReference>
<dbReference type="Pfam" id="PF00392">
    <property type="entry name" value="GntR"/>
    <property type="match status" value="1"/>
</dbReference>